<accession>A0A7S6SXN6</accession>
<name>A0A7S6SXN6_9PHYC</name>
<organism evidence="1">
    <name type="scientific">Bathycoccus sp. RCC716 virus 2</name>
    <dbReference type="NCBI Taxonomy" id="2530039"/>
    <lineage>
        <taxon>Viruses</taxon>
        <taxon>Varidnaviria</taxon>
        <taxon>Bamfordvirae</taxon>
        <taxon>Nucleocytoviricota</taxon>
        <taxon>Megaviricetes</taxon>
        <taxon>Algavirales</taxon>
        <taxon>Phycodnaviridae</taxon>
        <taxon>Prasinovirus</taxon>
    </lineage>
</organism>
<sequence>MNKFFTLFIALMIVYIILDRNELYRVFLDKPYGDTINSKRVADPFKKCSPESFGECKKTKMPHLSRY</sequence>
<reference evidence="1" key="1">
    <citation type="submission" date="2019-02" db="EMBL/GenBank/DDBJ databases">
        <authorList>
            <person name="Bachy C."/>
            <person name="Yung C.-M."/>
            <person name="Roux S."/>
            <person name="Sullivan M.B."/>
            <person name="Worden A.Z."/>
        </authorList>
    </citation>
    <scope>NUCLEOTIDE SEQUENCE</scope>
    <source>
        <strain evidence="1">BII-V2</strain>
    </source>
</reference>
<proteinExistence type="predicted"/>
<dbReference type="EMBL" id="MK522038">
    <property type="protein sequence ID" value="QOR60528.1"/>
    <property type="molecule type" value="Genomic_DNA"/>
</dbReference>
<protein>
    <submittedName>
        <fullName evidence="1">Uncharacterized protein</fullName>
    </submittedName>
</protein>
<evidence type="ECO:0000313" key="1">
    <source>
        <dbReference type="EMBL" id="QOR60528.1"/>
    </source>
</evidence>